<evidence type="ECO:0000256" key="1">
    <source>
        <dbReference type="SAM" id="Phobius"/>
    </source>
</evidence>
<dbReference type="AlphaFoldDB" id="A0AAV3M788"/>
<proteinExistence type="predicted"/>
<keyword evidence="1" id="KW-1133">Transmembrane helix</keyword>
<evidence type="ECO:0008006" key="4">
    <source>
        <dbReference type="Google" id="ProtNLM"/>
    </source>
</evidence>
<evidence type="ECO:0000313" key="2">
    <source>
        <dbReference type="EMBL" id="EUD11567.1"/>
    </source>
</evidence>
<keyword evidence="1" id="KW-0472">Membrane</keyword>
<dbReference type="EMBL" id="JALD01000039">
    <property type="protein sequence ID" value="EUD11567.1"/>
    <property type="molecule type" value="Genomic_DNA"/>
</dbReference>
<evidence type="ECO:0000313" key="3">
    <source>
        <dbReference type="Proteomes" id="UP000022311"/>
    </source>
</evidence>
<feature type="transmembrane region" description="Helical" evidence="1">
    <location>
        <begin position="34"/>
        <end position="53"/>
    </location>
</feature>
<comment type="caution">
    <text evidence="2">The sequence shown here is derived from an EMBL/GenBank/DDBJ whole genome shotgun (WGS) entry which is preliminary data.</text>
</comment>
<sequence length="61" mass="6856">MIEFILIVYAWVAGYIFSAIGTENDSRPVIIERLFYSVFWLVVGALMLSTLLATKVLGSEK</sequence>
<dbReference type="Proteomes" id="UP000022311">
    <property type="component" value="Unassembled WGS sequence"/>
</dbReference>
<reference evidence="2 3" key="1">
    <citation type="submission" date="2014-01" db="EMBL/GenBank/DDBJ databases">
        <authorList>
            <person name="Durkin A.S."/>
            <person name="McCorrison J."/>
            <person name="Torralba M."/>
            <person name="Gillis M."/>
            <person name="Haft D.H."/>
            <person name="Methe B."/>
            <person name="Sutton G."/>
            <person name="Nelson K.E."/>
        </authorList>
    </citation>
    <scope>NUCLEOTIDE SEQUENCE [LARGE SCALE GENOMIC DNA]</scope>
    <source>
        <strain evidence="2 3">205/92</strain>
    </source>
</reference>
<accession>A0AAV3M788</accession>
<keyword evidence="1" id="KW-0812">Transmembrane</keyword>
<gene>
    <name evidence="2" type="ORF">HMPREF1563_0907</name>
</gene>
<name>A0AAV3M788_9GAMM</name>
<dbReference type="RefSeq" id="WP_036961435.1">
    <property type="nucleotide sequence ID" value="NZ_JALD01000039.1"/>
</dbReference>
<organism evidence="2 3">
    <name type="scientific">Providencia alcalifaciens 205/92</name>
    <dbReference type="NCBI Taxonomy" id="1256988"/>
    <lineage>
        <taxon>Bacteria</taxon>
        <taxon>Pseudomonadati</taxon>
        <taxon>Pseudomonadota</taxon>
        <taxon>Gammaproteobacteria</taxon>
        <taxon>Enterobacterales</taxon>
        <taxon>Morganellaceae</taxon>
        <taxon>Providencia</taxon>
    </lineage>
</organism>
<protein>
    <recommendedName>
        <fullName evidence="4">TMhelix containing protein</fullName>
    </recommendedName>
</protein>